<keyword evidence="2" id="KW-1185">Reference proteome</keyword>
<dbReference type="Proteomes" id="UP000198238">
    <property type="component" value="Chromosome"/>
</dbReference>
<proteinExistence type="predicted"/>
<dbReference type="EMBL" id="CP022278">
    <property type="protein sequence ID" value="ASK28061.1"/>
    <property type="molecule type" value="Genomic_DNA"/>
</dbReference>
<name>A0A220S3I3_9NEIS</name>
<organism evidence="1 2">
    <name type="scientific">Neisseria chenwenguii</name>
    <dbReference type="NCBI Taxonomy" id="1853278"/>
    <lineage>
        <taxon>Bacteria</taxon>
        <taxon>Pseudomonadati</taxon>
        <taxon>Pseudomonadota</taxon>
        <taxon>Betaproteobacteria</taxon>
        <taxon>Neisseriales</taxon>
        <taxon>Neisseriaceae</taxon>
        <taxon>Neisseria</taxon>
    </lineage>
</organism>
<evidence type="ECO:0000313" key="1">
    <source>
        <dbReference type="EMBL" id="ASK28061.1"/>
    </source>
</evidence>
<gene>
    <name evidence="1" type="ORF">BG910_10270</name>
</gene>
<accession>A0A220S3I3</accession>
<protein>
    <submittedName>
        <fullName evidence="1">Uncharacterized protein</fullName>
    </submittedName>
</protein>
<sequence>MVFLCLKQIGKRMSLAADYTQIGQTGNGFLIFYGNFSDDLLFFRQIVCLLEEEETQNTPQAV</sequence>
<reference evidence="1 2" key="1">
    <citation type="submission" date="2017-06" db="EMBL/GenBank/DDBJ databases">
        <title>Neisseria chenwenguii sp. nov., isolated from the intestinal contents of Tibetan Plateau Pika in Yushu, Qinghai Province, China.</title>
        <authorList>
            <person name="Zhang G."/>
        </authorList>
    </citation>
    <scope>NUCLEOTIDE SEQUENCE [LARGE SCALE GENOMIC DNA]</scope>
    <source>
        <strain evidence="1 2">10023</strain>
    </source>
</reference>
<dbReference type="KEGG" id="nei:BG910_10270"/>
<evidence type="ECO:0000313" key="2">
    <source>
        <dbReference type="Proteomes" id="UP000198238"/>
    </source>
</evidence>
<dbReference type="AlphaFoldDB" id="A0A220S3I3"/>